<dbReference type="Proteomes" id="UP000663859">
    <property type="component" value="Unassembled WGS sequence"/>
</dbReference>
<sequence>METPGSFHLFVQRRGFVNYTFVMGMGQLVTPWNWNACPDFQPAGFSAGSGCPVALLAGQGLYPFLWVEGARKAGVSRIYAVGFVGETDPNLQQCVDRWAWIRVGQLGRLIRQLTHWGVSYALMAGAIRPRNLFDLRPDLRTLWLLSQIKERNAATLFGAVARELEKAGIVLLPATTFLEEFLAREGVMAGPAPSRRFLRDAELGFRLAKEVARLDIGQSIVVEDGVVLAVEAWEGTDETLRRGGALGKKRPILVKVSKPNQDVRFDVPVLGEKTIQIAVQSGIKGIVCEAGSTLLLRSLKVYELAEKYRITLYGMRDKRS</sequence>
<dbReference type="EC" id="3.6.1.54" evidence="3"/>
<evidence type="ECO:0000259" key="2">
    <source>
        <dbReference type="Pfam" id="PF17930"/>
    </source>
</evidence>
<dbReference type="Pfam" id="PF17930">
    <property type="entry name" value="LpxI_N"/>
    <property type="match status" value="1"/>
</dbReference>
<reference evidence="3" key="1">
    <citation type="submission" date="2021-02" db="EMBL/GenBank/DDBJ databases">
        <authorList>
            <person name="Cremers G."/>
            <person name="Picone N."/>
        </authorList>
    </citation>
    <scope>NUCLEOTIDE SEQUENCE</scope>
    <source>
        <strain evidence="3">PQ17</strain>
    </source>
</reference>
<dbReference type="Gene3D" id="3.40.50.20">
    <property type="match status" value="1"/>
</dbReference>
<accession>A0A8J2BS02</accession>
<dbReference type="AlphaFoldDB" id="A0A8J2BS02"/>
<dbReference type="PANTHER" id="PTHR39962">
    <property type="entry name" value="BLL4848 PROTEIN"/>
    <property type="match status" value="1"/>
</dbReference>
<feature type="domain" description="LpxI C-terminal" evidence="1">
    <location>
        <begin position="185"/>
        <end position="312"/>
    </location>
</feature>
<dbReference type="Pfam" id="PF06230">
    <property type="entry name" value="LpxI_C"/>
    <property type="match status" value="1"/>
</dbReference>
<dbReference type="EMBL" id="CAJNOB010000011">
    <property type="protein sequence ID" value="CAF0695460.1"/>
    <property type="molecule type" value="Genomic_DNA"/>
</dbReference>
<dbReference type="InterPro" id="IPR041255">
    <property type="entry name" value="LpxI_N"/>
</dbReference>
<dbReference type="InterPro" id="IPR053174">
    <property type="entry name" value="LpxI"/>
</dbReference>
<evidence type="ECO:0000313" key="3">
    <source>
        <dbReference type="EMBL" id="CAF0695460.1"/>
    </source>
</evidence>
<dbReference type="GO" id="GO:0016787">
    <property type="term" value="F:hydrolase activity"/>
    <property type="evidence" value="ECO:0007669"/>
    <property type="project" value="UniProtKB-KW"/>
</dbReference>
<protein>
    <submittedName>
        <fullName evidence="3">Putative UDP-2,3-diacylglucosamine pyrophosphatase LpxI</fullName>
        <ecNumber evidence="3">3.6.1.54</ecNumber>
    </submittedName>
</protein>
<dbReference type="RefSeq" id="WP_236027842.1">
    <property type="nucleotide sequence ID" value="NZ_CAJNOB010000011.1"/>
</dbReference>
<dbReference type="InterPro" id="IPR010415">
    <property type="entry name" value="LpxI_C"/>
</dbReference>
<dbReference type="Gene3D" id="3.40.140.80">
    <property type="match status" value="1"/>
</dbReference>
<comment type="caution">
    <text evidence="3">The sequence shown here is derived from an EMBL/GenBank/DDBJ whole genome shotgun (WGS) entry which is preliminary data.</text>
</comment>
<gene>
    <name evidence="3" type="ORF">MPNT_190049</name>
</gene>
<dbReference type="PANTHER" id="PTHR39962:SF1">
    <property type="entry name" value="LPXI FAMILY PROTEIN"/>
    <property type="match status" value="1"/>
</dbReference>
<evidence type="ECO:0000313" key="4">
    <source>
        <dbReference type="Proteomes" id="UP000663859"/>
    </source>
</evidence>
<name>A0A8J2BS02_9BACT</name>
<dbReference type="InterPro" id="IPR043167">
    <property type="entry name" value="LpxI_C_sf"/>
</dbReference>
<evidence type="ECO:0000259" key="1">
    <source>
        <dbReference type="Pfam" id="PF06230"/>
    </source>
</evidence>
<feature type="domain" description="LpxI N-terminal" evidence="2">
    <location>
        <begin position="53"/>
        <end position="180"/>
    </location>
</feature>
<proteinExistence type="predicted"/>
<keyword evidence="3" id="KW-0378">Hydrolase</keyword>
<organism evidence="3 4">
    <name type="scientific">Candidatus Methylacidithermus pantelleriae</name>
    <dbReference type="NCBI Taxonomy" id="2744239"/>
    <lineage>
        <taxon>Bacteria</taxon>
        <taxon>Pseudomonadati</taxon>
        <taxon>Verrucomicrobiota</taxon>
        <taxon>Methylacidiphilae</taxon>
        <taxon>Methylacidiphilales</taxon>
        <taxon>Methylacidiphilaceae</taxon>
        <taxon>Candidatus Methylacidithermus</taxon>
    </lineage>
</organism>
<keyword evidence="4" id="KW-1185">Reference proteome</keyword>